<name>A0AAN7ZW77_9PEZI</name>
<dbReference type="AlphaFoldDB" id="A0AAN7ZW77"/>
<evidence type="ECO:0000313" key="1">
    <source>
        <dbReference type="EMBL" id="KAK5706900.1"/>
    </source>
</evidence>
<evidence type="ECO:0000313" key="2">
    <source>
        <dbReference type="Proteomes" id="UP001310594"/>
    </source>
</evidence>
<dbReference type="EMBL" id="JAVRQU010000002">
    <property type="protein sequence ID" value="KAK5706900.1"/>
    <property type="molecule type" value="Genomic_DNA"/>
</dbReference>
<evidence type="ECO:0008006" key="3">
    <source>
        <dbReference type="Google" id="ProtNLM"/>
    </source>
</evidence>
<sequence>MSDNPMNSIVERVCAVCGTEHSSITTLLRCTRCKSRRNWELHKAGCKKMSSPKWPDGAALVVEISPESRRADTRYPAMILALSSDPAEATLDLPTRYTLDEALFKGADTRNLNKFKPLPLTMALGYPMVLSFNDEYGLPVPNIFVHGLSIDTDPESPTFGLPMLETKRGALMLVRQDGRHIHKYHIVALLEYVRFQINEVFEATGRVANGETVDKKEIAERLLTPKAYAAAFEKLKKEAVARGDPGWQGLECPVEVD</sequence>
<organism evidence="1 2">
    <name type="scientific">Elasticomyces elasticus</name>
    <dbReference type="NCBI Taxonomy" id="574655"/>
    <lineage>
        <taxon>Eukaryota</taxon>
        <taxon>Fungi</taxon>
        <taxon>Dikarya</taxon>
        <taxon>Ascomycota</taxon>
        <taxon>Pezizomycotina</taxon>
        <taxon>Dothideomycetes</taxon>
        <taxon>Dothideomycetidae</taxon>
        <taxon>Mycosphaerellales</taxon>
        <taxon>Teratosphaeriaceae</taxon>
        <taxon>Elasticomyces</taxon>
    </lineage>
</organism>
<proteinExistence type="predicted"/>
<dbReference type="Proteomes" id="UP001310594">
    <property type="component" value="Unassembled WGS sequence"/>
</dbReference>
<protein>
    <recommendedName>
        <fullName evidence="3">Suppressor of anucleate metulae protein B</fullName>
    </recommendedName>
</protein>
<accession>A0AAN7ZW77</accession>
<comment type="caution">
    <text evidence="1">The sequence shown here is derived from an EMBL/GenBank/DDBJ whole genome shotgun (WGS) entry which is preliminary data.</text>
</comment>
<reference evidence="1" key="1">
    <citation type="submission" date="2023-08" db="EMBL/GenBank/DDBJ databases">
        <title>Black Yeasts Isolated from many extreme environments.</title>
        <authorList>
            <person name="Coleine C."/>
            <person name="Stajich J.E."/>
            <person name="Selbmann L."/>
        </authorList>
    </citation>
    <scope>NUCLEOTIDE SEQUENCE</scope>
    <source>
        <strain evidence="1">CCFEE 5810</strain>
    </source>
</reference>
<gene>
    <name evidence="1" type="ORF">LTR97_001892</name>
</gene>